<gene>
    <name evidence="2" type="ORF">Ctob_006318</name>
</gene>
<reference evidence="3" key="1">
    <citation type="journal article" date="2015" name="PLoS Genet.">
        <title>Genome Sequence and Transcriptome Analyses of Chrysochromulina tobin: Metabolic Tools for Enhanced Algal Fitness in the Prominent Order Prymnesiales (Haptophyceae).</title>
        <authorList>
            <person name="Hovde B.T."/>
            <person name="Deodato C.R."/>
            <person name="Hunsperger H.M."/>
            <person name="Ryken S.A."/>
            <person name="Yost W."/>
            <person name="Jha R.K."/>
            <person name="Patterson J."/>
            <person name="Monnat R.J. Jr."/>
            <person name="Barlow S.B."/>
            <person name="Starkenburg S.R."/>
            <person name="Cattolico R.A."/>
        </authorList>
    </citation>
    <scope>NUCLEOTIDE SEQUENCE</scope>
    <source>
        <strain evidence="3">CCMP291</strain>
    </source>
</reference>
<sequence>MSKMEMCTVFVTLKIKKECVEDFLKVMETDMIESRKEAGCLRFDVLRQDDPKPGDGEGVEIFNLFEMYTNAEAMAVHKTLPHYLAWAEFKKDPRAPVVQQDVVKMMTAFGESK</sequence>
<name>A0A0M0JLK3_9EUKA</name>
<accession>A0A0M0JLK3</accession>
<protein>
    <submittedName>
        <fullName evidence="2">Autoinducer 2-degrading protein lsrg</fullName>
    </submittedName>
</protein>
<comment type="caution">
    <text evidence="2">The sequence shown here is derived from an EMBL/GenBank/DDBJ whole genome shotgun (WGS) entry which is preliminary data.</text>
</comment>
<organism evidence="2 3">
    <name type="scientific">Chrysochromulina tobinii</name>
    <dbReference type="NCBI Taxonomy" id="1460289"/>
    <lineage>
        <taxon>Eukaryota</taxon>
        <taxon>Haptista</taxon>
        <taxon>Haptophyta</taxon>
        <taxon>Prymnesiophyceae</taxon>
        <taxon>Prymnesiales</taxon>
        <taxon>Chrysochromulinaceae</taxon>
        <taxon>Chrysochromulina</taxon>
    </lineage>
</organism>
<feature type="domain" description="ABM" evidence="1">
    <location>
        <begin position="7"/>
        <end position="103"/>
    </location>
</feature>
<dbReference type="Pfam" id="PF03992">
    <property type="entry name" value="ABM"/>
    <property type="match status" value="1"/>
</dbReference>
<dbReference type="Gene3D" id="3.30.70.100">
    <property type="match status" value="1"/>
</dbReference>
<dbReference type="OrthoDB" id="10261153at2759"/>
<evidence type="ECO:0000313" key="2">
    <source>
        <dbReference type="EMBL" id="KOO27212.1"/>
    </source>
</evidence>
<proteinExistence type="predicted"/>
<dbReference type="InterPro" id="IPR007138">
    <property type="entry name" value="ABM_dom"/>
</dbReference>
<dbReference type="Proteomes" id="UP000037460">
    <property type="component" value="Unassembled WGS sequence"/>
</dbReference>
<keyword evidence="3" id="KW-1185">Reference proteome</keyword>
<dbReference type="EMBL" id="JWZX01002745">
    <property type="protein sequence ID" value="KOO27212.1"/>
    <property type="molecule type" value="Genomic_DNA"/>
</dbReference>
<dbReference type="AlphaFoldDB" id="A0A0M0JLK3"/>
<dbReference type="PROSITE" id="PS51725">
    <property type="entry name" value="ABM"/>
    <property type="match status" value="1"/>
</dbReference>
<dbReference type="SUPFAM" id="SSF54909">
    <property type="entry name" value="Dimeric alpha+beta barrel"/>
    <property type="match status" value="1"/>
</dbReference>
<dbReference type="InterPro" id="IPR011008">
    <property type="entry name" value="Dimeric_a/b-barrel"/>
</dbReference>
<evidence type="ECO:0000313" key="3">
    <source>
        <dbReference type="Proteomes" id="UP000037460"/>
    </source>
</evidence>
<evidence type="ECO:0000259" key="1">
    <source>
        <dbReference type="PROSITE" id="PS51725"/>
    </source>
</evidence>